<feature type="transmembrane region" description="Helical" evidence="7">
    <location>
        <begin position="367"/>
        <end position="390"/>
    </location>
</feature>
<evidence type="ECO:0000256" key="5">
    <source>
        <dbReference type="ARBA" id="ARBA00022989"/>
    </source>
</evidence>
<keyword evidence="2" id="KW-0813">Transport</keyword>
<evidence type="ECO:0000256" key="6">
    <source>
        <dbReference type="ARBA" id="ARBA00023136"/>
    </source>
</evidence>
<feature type="transmembrane region" description="Helical" evidence="7">
    <location>
        <begin position="109"/>
        <end position="132"/>
    </location>
</feature>
<feature type="transmembrane region" description="Helical" evidence="7">
    <location>
        <begin position="205"/>
        <end position="225"/>
    </location>
</feature>
<comment type="caution">
    <text evidence="9">The sequence shown here is derived from an EMBL/GenBank/DDBJ whole genome shotgun (WGS) entry which is preliminary data.</text>
</comment>
<dbReference type="EMBL" id="JBHMBW010000019">
    <property type="protein sequence ID" value="MFB9625799.1"/>
    <property type="molecule type" value="Genomic_DNA"/>
</dbReference>
<dbReference type="InterPro" id="IPR005829">
    <property type="entry name" value="Sugar_transporter_CS"/>
</dbReference>
<dbReference type="Pfam" id="PF07690">
    <property type="entry name" value="MFS_1"/>
    <property type="match status" value="2"/>
</dbReference>
<feature type="transmembrane region" description="Helical" evidence="7">
    <location>
        <begin position="438"/>
        <end position="461"/>
    </location>
</feature>
<feature type="transmembrane region" description="Helical" evidence="7">
    <location>
        <begin position="144"/>
        <end position="165"/>
    </location>
</feature>
<feature type="transmembrane region" description="Helical" evidence="7">
    <location>
        <begin position="171"/>
        <end position="193"/>
    </location>
</feature>
<dbReference type="PANTHER" id="PTHR42718:SF46">
    <property type="entry name" value="BLR6921 PROTEIN"/>
    <property type="match status" value="1"/>
</dbReference>
<dbReference type="InterPro" id="IPR011701">
    <property type="entry name" value="MFS"/>
</dbReference>
<dbReference type="PANTHER" id="PTHR42718">
    <property type="entry name" value="MAJOR FACILITATOR SUPERFAMILY MULTIDRUG TRANSPORTER MFSC"/>
    <property type="match status" value="1"/>
</dbReference>
<evidence type="ECO:0000256" key="3">
    <source>
        <dbReference type="ARBA" id="ARBA00022475"/>
    </source>
</evidence>
<feature type="transmembrane region" description="Helical" evidence="7">
    <location>
        <begin position="19"/>
        <end position="40"/>
    </location>
</feature>
<comment type="subcellular location">
    <subcellularLocation>
        <location evidence="1">Cell membrane</location>
        <topology evidence="1">Multi-pass membrane protein</topology>
    </subcellularLocation>
</comment>
<dbReference type="InterPro" id="IPR036259">
    <property type="entry name" value="MFS_trans_sf"/>
</dbReference>
<feature type="transmembrane region" description="Helical" evidence="7">
    <location>
        <begin position="402"/>
        <end position="426"/>
    </location>
</feature>
<feature type="domain" description="Major facilitator superfamily (MFS) profile" evidence="8">
    <location>
        <begin position="18"/>
        <end position="466"/>
    </location>
</feature>
<dbReference type="PROSITE" id="PS50850">
    <property type="entry name" value="MFS"/>
    <property type="match status" value="1"/>
</dbReference>
<feature type="transmembrane region" description="Helical" evidence="7">
    <location>
        <begin position="231"/>
        <end position="254"/>
    </location>
</feature>
<evidence type="ECO:0000313" key="9">
    <source>
        <dbReference type="EMBL" id="MFB9625799.1"/>
    </source>
</evidence>
<accession>A0ABV5S2A8</accession>
<sequence length="474" mass="48311">MVLTEVVDHQPDTRRWTALVLLCTANFMVILDSQIVILALPSIAADLGMTPAQAQWVLSANLLTFGGLLLLGGRAADLLGRRRMFMWGTALFLGVSVLSGVAWSTEVMLAARALHGVSAALMAPAALSILTTTFPEGAERNKALAGWSGIAGIGATAGLVIGGTLTASLGWQWVFLVNAPVALVMLLLSPPLLPESRDRRARPTYDVAGAVTITAALALVVYAVVEAPAAGWASVRTVGLFALAAAVAGLFVILERRSPEPLVPLRIFRSRSLTGGNLVTALMGMAAFGLSVTISQYAQQALGYSPLEFGLKQAVMPGMAFVGAYAGQAVVTRTGYRPVAAVCAALMGAGAFLLTRAPADGQYLRDLFLALLIFGAGLGAGTVAAAAAALSRVGERDAGLASGINTAALQIGGAIGVATVSTVIAVNATGTDPAGLTAGYQAGFGACVIFAAAGLVLTAAVRSRSRQPSGVPSE</sequence>
<evidence type="ECO:0000313" key="10">
    <source>
        <dbReference type="Proteomes" id="UP001589532"/>
    </source>
</evidence>
<keyword evidence="10" id="KW-1185">Reference proteome</keyword>
<dbReference type="RefSeq" id="WP_344984348.1">
    <property type="nucleotide sequence ID" value="NZ_BAAAXV010000001.1"/>
</dbReference>
<keyword evidence="6 7" id="KW-0472">Membrane</keyword>
<name>A0ABV5S2A8_9ACTN</name>
<keyword evidence="4 7" id="KW-0812">Transmembrane</keyword>
<evidence type="ECO:0000259" key="8">
    <source>
        <dbReference type="PROSITE" id="PS50850"/>
    </source>
</evidence>
<reference evidence="9 10" key="1">
    <citation type="submission" date="2024-09" db="EMBL/GenBank/DDBJ databases">
        <authorList>
            <person name="Sun Q."/>
            <person name="Mori K."/>
        </authorList>
    </citation>
    <scope>NUCLEOTIDE SEQUENCE [LARGE SCALE GENOMIC DNA]</scope>
    <source>
        <strain evidence="9 10">JCM 3143</strain>
    </source>
</reference>
<feature type="transmembrane region" description="Helical" evidence="7">
    <location>
        <begin position="314"/>
        <end position="331"/>
    </location>
</feature>
<feature type="transmembrane region" description="Helical" evidence="7">
    <location>
        <begin position="52"/>
        <end position="72"/>
    </location>
</feature>
<dbReference type="Gene3D" id="1.20.1720.10">
    <property type="entry name" value="Multidrug resistance protein D"/>
    <property type="match status" value="1"/>
</dbReference>
<feature type="transmembrane region" description="Helical" evidence="7">
    <location>
        <begin position="275"/>
        <end position="294"/>
    </location>
</feature>
<evidence type="ECO:0000256" key="7">
    <source>
        <dbReference type="SAM" id="Phobius"/>
    </source>
</evidence>
<dbReference type="SUPFAM" id="SSF103473">
    <property type="entry name" value="MFS general substrate transporter"/>
    <property type="match status" value="1"/>
</dbReference>
<organism evidence="9 10">
    <name type="scientific">Nonomuraea helvata</name>
    <dbReference type="NCBI Taxonomy" id="37484"/>
    <lineage>
        <taxon>Bacteria</taxon>
        <taxon>Bacillati</taxon>
        <taxon>Actinomycetota</taxon>
        <taxon>Actinomycetes</taxon>
        <taxon>Streptosporangiales</taxon>
        <taxon>Streptosporangiaceae</taxon>
        <taxon>Nonomuraea</taxon>
    </lineage>
</organism>
<evidence type="ECO:0000256" key="4">
    <source>
        <dbReference type="ARBA" id="ARBA00022692"/>
    </source>
</evidence>
<proteinExistence type="predicted"/>
<feature type="transmembrane region" description="Helical" evidence="7">
    <location>
        <begin position="84"/>
        <end position="103"/>
    </location>
</feature>
<feature type="transmembrane region" description="Helical" evidence="7">
    <location>
        <begin position="338"/>
        <end position="355"/>
    </location>
</feature>
<gene>
    <name evidence="9" type="ORF">ACFFSA_22170</name>
</gene>
<evidence type="ECO:0000256" key="2">
    <source>
        <dbReference type="ARBA" id="ARBA00022448"/>
    </source>
</evidence>
<keyword evidence="3" id="KW-1003">Cell membrane</keyword>
<dbReference type="InterPro" id="IPR020846">
    <property type="entry name" value="MFS_dom"/>
</dbReference>
<dbReference type="CDD" id="cd17321">
    <property type="entry name" value="MFS_MMR_MDR_like"/>
    <property type="match status" value="1"/>
</dbReference>
<dbReference type="Proteomes" id="UP001589532">
    <property type="component" value="Unassembled WGS sequence"/>
</dbReference>
<dbReference type="PROSITE" id="PS00216">
    <property type="entry name" value="SUGAR_TRANSPORT_1"/>
    <property type="match status" value="1"/>
</dbReference>
<dbReference type="Gene3D" id="1.20.1250.20">
    <property type="entry name" value="MFS general substrate transporter like domains"/>
    <property type="match status" value="1"/>
</dbReference>
<keyword evidence="5 7" id="KW-1133">Transmembrane helix</keyword>
<protein>
    <submittedName>
        <fullName evidence="9">MFS transporter</fullName>
    </submittedName>
</protein>
<evidence type="ECO:0000256" key="1">
    <source>
        <dbReference type="ARBA" id="ARBA00004651"/>
    </source>
</evidence>